<sequence>MADTEVTMEGGQEADDRQRMDVDGDSVEGEDRQSEYRQRMDVEEDDVESEDYEEGEELQEDQVFRDSDEEEEDDRISKLEIISMAKAMSLEVDGCRFYWMDHCDKKKGLKEIKNDQDAMEMALRVDGSRYINVYAKVCKIDGINDQEADAAEEWLMEETEVIKEAFEAEEAFEANARECLKRKEVEEDEDSDFDDSDYNCASQEEQVDVDNLPRTKRNMAVDTQLDSVIKQPMSYSVKCLFSFVDLYKNVDAITAFHDV</sequence>
<accession>A0A9D5H450</accession>
<dbReference type="AlphaFoldDB" id="A0A9D5H450"/>
<proteinExistence type="predicted"/>
<feature type="compositionally biased region" description="Basic and acidic residues" evidence="1">
    <location>
        <begin position="29"/>
        <end position="41"/>
    </location>
</feature>
<gene>
    <name evidence="2" type="ORF">J5N97_027616</name>
</gene>
<evidence type="ECO:0000313" key="3">
    <source>
        <dbReference type="Proteomes" id="UP001085076"/>
    </source>
</evidence>
<reference evidence="2" key="2">
    <citation type="journal article" date="2022" name="Hortic Res">
        <title>The genome of Dioscorea zingiberensis sheds light on the biosynthesis, origin and evolution of the medicinally important diosgenin saponins.</title>
        <authorList>
            <person name="Li Y."/>
            <person name="Tan C."/>
            <person name="Li Z."/>
            <person name="Guo J."/>
            <person name="Li S."/>
            <person name="Chen X."/>
            <person name="Wang C."/>
            <person name="Dai X."/>
            <person name="Yang H."/>
            <person name="Song W."/>
            <person name="Hou L."/>
            <person name="Xu J."/>
            <person name="Tong Z."/>
            <person name="Xu A."/>
            <person name="Yuan X."/>
            <person name="Wang W."/>
            <person name="Yang Q."/>
            <person name="Chen L."/>
            <person name="Sun Z."/>
            <person name="Wang K."/>
            <person name="Pan B."/>
            <person name="Chen J."/>
            <person name="Bao Y."/>
            <person name="Liu F."/>
            <person name="Qi X."/>
            <person name="Gang D.R."/>
            <person name="Wen J."/>
            <person name="Li J."/>
        </authorList>
    </citation>
    <scope>NUCLEOTIDE SEQUENCE</scope>
    <source>
        <strain evidence="2">Dzin_1.0</strain>
    </source>
</reference>
<keyword evidence="3" id="KW-1185">Reference proteome</keyword>
<dbReference type="Proteomes" id="UP001085076">
    <property type="component" value="Miscellaneous, Linkage group lg09"/>
</dbReference>
<comment type="caution">
    <text evidence="2">The sequence shown here is derived from an EMBL/GenBank/DDBJ whole genome shotgun (WGS) entry which is preliminary data.</text>
</comment>
<reference evidence="2" key="1">
    <citation type="submission" date="2021-03" db="EMBL/GenBank/DDBJ databases">
        <authorList>
            <person name="Li Z."/>
            <person name="Yang C."/>
        </authorList>
    </citation>
    <scope>NUCLEOTIDE SEQUENCE</scope>
    <source>
        <strain evidence="2">Dzin_1.0</strain>
        <tissue evidence="2">Leaf</tissue>
    </source>
</reference>
<name>A0A9D5H450_9LILI</name>
<evidence type="ECO:0000313" key="2">
    <source>
        <dbReference type="EMBL" id="KAJ0962494.1"/>
    </source>
</evidence>
<organism evidence="2 3">
    <name type="scientific">Dioscorea zingiberensis</name>
    <dbReference type="NCBI Taxonomy" id="325984"/>
    <lineage>
        <taxon>Eukaryota</taxon>
        <taxon>Viridiplantae</taxon>
        <taxon>Streptophyta</taxon>
        <taxon>Embryophyta</taxon>
        <taxon>Tracheophyta</taxon>
        <taxon>Spermatophyta</taxon>
        <taxon>Magnoliopsida</taxon>
        <taxon>Liliopsida</taxon>
        <taxon>Dioscoreales</taxon>
        <taxon>Dioscoreaceae</taxon>
        <taxon>Dioscorea</taxon>
    </lineage>
</organism>
<feature type="compositionally biased region" description="Acidic residues" evidence="1">
    <location>
        <begin position="42"/>
        <end position="60"/>
    </location>
</feature>
<dbReference type="EMBL" id="JAGGNH010000009">
    <property type="protein sequence ID" value="KAJ0962494.1"/>
    <property type="molecule type" value="Genomic_DNA"/>
</dbReference>
<feature type="region of interest" description="Disordered" evidence="1">
    <location>
        <begin position="1"/>
        <end position="72"/>
    </location>
</feature>
<protein>
    <submittedName>
        <fullName evidence="2">Uncharacterized protein</fullName>
    </submittedName>
</protein>
<evidence type="ECO:0000256" key="1">
    <source>
        <dbReference type="SAM" id="MobiDB-lite"/>
    </source>
</evidence>